<reference evidence="7" key="1">
    <citation type="submission" date="2023-07" db="EMBL/GenBank/DDBJ databases">
        <title>30 novel species of actinomycetes from the DSMZ collection.</title>
        <authorList>
            <person name="Nouioui I."/>
        </authorList>
    </citation>
    <scope>NUCLEOTIDE SEQUENCE [LARGE SCALE GENOMIC DNA]</scope>
    <source>
        <strain evidence="7">DSM 41981</strain>
    </source>
</reference>
<organism evidence="6 7">
    <name type="scientific">Streptomyces doudnae</name>
    <dbReference type="NCBI Taxonomy" id="3075536"/>
    <lineage>
        <taxon>Bacteria</taxon>
        <taxon>Bacillati</taxon>
        <taxon>Actinomycetota</taxon>
        <taxon>Actinomycetes</taxon>
        <taxon>Kitasatosporales</taxon>
        <taxon>Streptomycetaceae</taxon>
        <taxon>Streptomyces</taxon>
    </lineage>
</organism>
<evidence type="ECO:0000313" key="7">
    <source>
        <dbReference type="Proteomes" id="UP001183535"/>
    </source>
</evidence>
<dbReference type="PANTHER" id="PTHR44846">
    <property type="entry name" value="MANNOSYL-D-GLYCERATE TRANSPORT/METABOLISM SYSTEM REPRESSOR MNGR-RELATED"/>
    <property type="match status" value="1"/>
</dbReference>
<dbReference type="InterPro" id="IPR050679">
    <property type="entry name" value="Bact_HTH_transcr_reg"/>
</dbReference>
<feature type="domain" description="HTH gntR-type" evidence="5">
    <location>
        <begin position="110"/>
        <end position="180"/>
    </location>
</feature>
<accession>A0ABD5F0I6</accession>
<feature type="region of interest" description="Disordered" evidence="4">
    <location>
        <begin position="1"/>
        <end position="20"/>
    </location>
</feature>
<evidence type="ECO:0000256" key="2">
    <source>
        <dbReference type="ARBA" id="ARBA00023125"/>
    </source>
</evidence>
<dbReference type="Pfam" id="PF00392">
    <property type="entry name" value="GntR"/>
    <property type="match status" value="4"/>
</dbReference>
<protein>
    <submittedName>
        <fullName evidence="6">GntR family transcriptional regulator</fullName>
    </submittedName>
</protein>
<keyword evidence="3" id="KW-0804">Transcription</keyword>
<gene>
    <name evidence="6" type="ORF">RM877_35605</name>
</gene>
<evidence type="ECO:0000256" key="3">
    <source>
        <dbReference type="ARBA" id="ARBA00023163"/>
    </source>
</evidence>
<sequence>MITASHPHSPRTAAPTSSHRLAQTARALRQLLGRSYQFGDVLPPVAVLADRLDVSQDQLFEALARLAWGRQVIAVPGKGIVRTDPSTTPGARLLVRRGSGLTQNWALPSPAPEKHVQATLIRRITSGAYPPGERLPSRRDLAREFGISSHRVAKAVAPLIDRGILVLGTQPWQGCTVHPDAVALARRDPVIDILRRADPGLPPGYLHVRDLAVRAAGTRSTARLTPSERTLYRSSITAAHDAGASRQEIADLLRRSLWVVARYLGTNPQADRVEALIDDKIQSGAYPIRHALPPRRQLARDLDATTSAVDLAVDRLCAAGALQRFPGCGTVVMDPDQTPTASLLIVRAPSGREQLRTVPPAGRSSTITVREAVVRRILTGVYPEGGPIPSQAQLSAEFTCSDSVVRRALDPLRSAGVLLRLPAAPHRRTTVHPAARHILSAHGVRSLLGGP</sequence>
<dbReference type="GO" id="GO:0003677">
    <property type="term" value="F:DNA binding"/>
    <property type="evidence" value="ECO:0007669"/>
    <property type="project" value="UniProtKB-KW"/>
</dbReference>
<comment type="caution">
    <text evidence="6">The sequence shown here is derived from an EMBL/GenBank/DDBJ whole genome shotgun (WGS) entry which is preliminary data.</text>
</comment>
<dbReference type="Proteomes" id="UP001183535">
    <property type="component" value="Unassembled WGS sequence"/>
</dbReference>
<dbReference type="SMART" id="SM00345">
    <property type="entry name" value="HTH_GNTR"/>
    <property type="match status" value="4"/>
</dbReference>
<keyword evidence="2" id="KW-0238">DNA-binding</keyword>
<evidence type="ECO:0000256" key="1">
    <source>
        <dbReference type="ARBA" id="ARBA00023015"/>
    </source>
</evidence>
<keyword evidence="1" id="KW-0805">Transcription regulation</keyword>
<dbReference type="PANTHER" id="PTHR44846:SF16">
    <property type="entry name" value="TRANSCRIPTIONAL REGULATOR PHNF-RELATED"/>
    <property type="match status" value="1"/>
</dbReference>
<dbReference type="InterPro" id="IPR000524">
    <property type="entry name" value="Tscrpt_reg_HTH_GntR"/>
</dbReference>
<proteinExistence type="predicted"/>
<dbReference type="SUPFAM" id="SSF46785">
    <property type="entry name" value="Winged helix' DNA-binding domain"/>
    <property type="match status" value="4"/>
</dbReference>
<name>A0ABD5F0I6_9ACTN</name>
<dbReference type="InterPro" id="IPR036390">
    <property type="entry name" value="WH_DNA-bd_sf"/>
</dbReference>
<feature type="domain" description="HTH gntR-type" evidence="5">
    <location>
        <begin position="267"/>
        <end position="335"/>
    </location>
</feature>
<evidence type="ECO:0000259" key="5">
    <source>
        <dbReference type="PROSITE" id="PS50949"/>
    </source>
</evidence>
<keyword evidence="7" id="KW-1185">Reference proteome</keyword>
<dbReference type="EMBL" id="JAVRES010000034">
    <property type="protein sequence ID" value="MDT0439998.1"/>
    <property type="molecule type" value="Genomic_DNA"/>
</dbReference>
<dbReference type="AlphaFoldDB" id="A0ABD5F0I6"/>
<dbReference type="InterPro" id="IPR036388">
    <property type="entry name" value="WH-like_DNA-bd_sf"/>
</dbReference>
<evidence type="ECO:0000256" key="4">
    <source>
        <dbReference type="SAM" id="MobiDB-lite"/>
    </source>
</evidence>
<feature type="domain" description="HTH gntR-type" evidence="5">
    <location>
        <begin position="363"/>
        <end position="434"/>
    </location>
</feature>
<dbReference type="PROSITE" id="PS50949">
    <property type="entry name" value="HTH_GNTR"/>
    <property type="match status" value="3"/>
</dbReference>
<evidence type="ECO:0000313" key="6">
    <source>
        <dbReference type="EMBL" id="MDT0439998.1"/>
    </source>
</evidence>
<dbReference type="Gene3D" id="1.10.10.10">
    <property type="entry name" value="Winged helix-like DNA-binding domain superfamily/Winged helix DNA-binding domain"/>
    <property type="match status" value="4"/>
</dbReference>
<dbReference type="RefSeq" id="WP_093823881.1">
    <property type="nucleotide sequence ID" value="NZ_JAVRES010000034.1"/>
</dbReference>